<evidence type="ECO:0000256" key="5">
    <source>
        <dbReference type="SAM" id="Phobius"/>
    </source>
</evidence>
<proteinExistence type="predicted"/>
<organism evidence="9 10">
    <name type="scientific">Heracleum sosnowskyi</name>
    <dbReference type="NCBI Taxonomy" id="360622"/>
    <lineage>
        <taxon>Eukaryota</taxon>
        <taxon>Viridiplantae</taxon>
        <taxon>Streptophyta</taxon>
        <taxon>Embryophyta</taxon>
        <taxon>Tracheophyta</taxon>
        <taxon>Spermatophyta</taxon>
        <taxon>Magnoliopsida</taxon>
        <taxon>eudicotyledons</taxon>
        <taxon>Gunneridae</taxon>
        <taxon>Pentapetalae</taxon>
        <taxon>asterids</taxon>
        <taxon>campanulids</taxon>
        <taxon>Apiales</taxon>
        <taxon>Apiaceae</taxon>
        <taxon>Apioideae</taxon>
        <taxon>apioid superclade</taxon>
        <taxon>Tordylieae</taxon>
        <taxon>Tordyliinae</taxon>
        <taxon>Heracleum</taxon>
    </lineage>
</organism>
<keyword evidence="4 5" id="KW-0472">Membrane</keyword>
<dbReference type="Pfam" id="PF08370">
    <property type="entry name" value="PDR_assoc"/>
    <property type="match status" value="1"/>
</dbReference>
<dbReference type="GO" id="GO:0016020">
    <property type="term" value="C:membrane"/>
    <property type="evidence" value="ECO:0007669"/>
    <property type="project" value="UniProtKB-SubCell"/>
</dbReference>
<dbReference type="EMBL" id="JAUIZM010000009">
    <property type="protein sequence ID" value="KAK1363009.1"/>
    <property type="molecule type" value="Genomic_DNA"/>
</dbReference>
<gene>
    <name evidence="9" type="ORF">POM88_038570</name>
</gene>
<evidence type="ECO:0000256" key="6">
    <source>
        <dbReference type="SAM" id="SignalP"/>
    </source>
</evidence>
<evidence type="ECO:0000313" key="9">
    <source>
        <dbReference type="EMBL" id="KAK1363009.1"/>
    </source>
</evidence>
<name>A0AAD8H9I9_9APIA</name>
<dbReference type="InterPro" id="IPR013525">
    <property type="entry name" value="ABC2_TM"/>
</dbReference>
<comment type="subcellular location">
    <subcellularLocation>
        <location evidence="1">Membrane</location>
        <topology evidence="1">Multi-pass membrane protein</topology>
    </subcellularLocation>
</comment>
<dbReference type="PANTHER" id="PTHR48040">
    <property type="entry name" value="PLEIOTROPIC DRUG RESISTANCE PROTEIN 1-LIKE ISOFORM X1"/>
    <property type="match status" value="1"/>
</dbReference>
<dbReference type="GO" id="GO:0140359">
    <property type="term" value="F:ABC-type transporter activity"/>
    <property type="evidence" value="ECO:0007669"/>
    <property type="project" value="InterPro"/>
</dbReference>
<keyword evidence="2 5" id="KW-0812">Transmembrane</keyword>
<evidence type="ECO:0000313" key="10">
    <source>
        <dbReference type="Proteomes" id="UP001237642"/>
    </source>
</evidence>
<dbReference type="PANTHER" id="PTHR48040:SF20">
    <property type="entry name" value="PLEIOTROPIC DRUG RESISTANCE PROTEIN 1"/>
    <property type="match status" value="1"/>
</dbReference>
<evidence type="ECO:0000256" key="2">
    <source>
        <dbReference type="ARBA" id="ARBA00022692"/>
    </source>
</evidence>
<evidence type="ECO:0000256" key="3">
    <source>
        <dbReference type="ARBA" id="ARBA00022989"/>
    </source>
</evidence>
<keyword evidence="10" id="KW-1185">Reference proteome</keyword>
<feature type="transmembrane region" description="Helical" evidence="5">
    <location>
        <begin position="73"/>
        <end position="96"/>
    </location>
</feature>
<evidence type="ECO:0000256" key="1">
    <source>
        <dbReference type="ARBA" id="ARBA00004141"/>
    </source>
</evidence>
<evidence type="ECO:0000259" key="8">
    <source>
        <dbReference type="Pfam" id="PF08370"/>
    </source>
</evidence>
<reference evidence="9" key="2">
    <citation type="submission" date="2023-05" db="EMBL/GenBank/DDBJ databases">
        <authorList>
            <person name="Schelkunov M.I."/>
        </authorList>
    </citation>
    <scope>NUCLEOTIDE SEQUENCE</scope>
    <source>
        <strain evidence="9">Hsosn_3</strain>
        <tissue evidence="9">Leaf</tissue>
    </source>
</reference>
<reference evidence="9" key="1">
    <citation type="submission" date="2023-02" db="EMBL/GenBank/DDBJ databases">
        <title>Genome of toxic invasive species Heracleum sosnowskyi carries increased number of genes despite the absence of recent whole-genome duplications.</title>
        <authorList>
            <person name="Schelkunov M."/>
            <person name="Shtratnikova V."/>
            <person name="Makarenko M."/>
            <person name="Klepikova A."/>
            <person name="Omelchenko D."/>
            <person name="Novikova G."/>
            <person name="Obukhova E."/>
            <person name="Bogdanov V."/>
            <person name="Penin A."/>
            <person name="Logacheva M."/>
        </authorList>
    </citation>
    <scope>NUCLEOTIDE SEQUENCE</scope>
    <source>
        <strain evidence="9">Hsosn_3</strain>
        <tissue evidence="9">Leaf</tissue>
    </source>
</reference>
<feature type="signal peptide" evidence="6">
    <location>
        <begin position="1"/>
        <end position="15"/>
    </location>
</feature>
<comment type="caution">
    <text evidence="9">The sequence shown here is derived from an EMBL/GenBank/DDBJ whole genome shotgun (WGS) entry which is preliminary data.</text>
</comment>
<protein>
    <submittedName>
        <fullName evidence="9">Uncharacterized protein</fullName>
    </submittedName>
</protein>
<evidence type="ECO:0000256" key="4">
    <source>
        <dbReference type="ARBA" id="ARBA00023136"/>
    </source>
</evidence>
<feature type="chain" id="PRO_5041988388" evidence="6">
    <location>
        <begin position="16"/>
        <end position="235"/>
    </location>
</feature>
<accession>A0AAD8H9I9</accession>
<dbReference type="Pfam" id="PF01061">
    <property type="entry name" value="ABC2_membrane"/>
    <property type="match status" value="1"/>
</dbReference>
<dbReference type="Proteomes" id="UP001237642">
    <property type="component" value="Unassembled WGS sequence"/>
</dbReference>
<dbReference type="InterPro" id="IPR013581">
    <property type="entry name" value="PDR_assoc"/>
</dbReference>
<keyword evidence="3 5" id="KW-1133">Transmembrane helix</keyword>
<dbReference type="AlphaFoldDB" id="A0AAD8H9I9"/>
<keyword evidence="6" id="KW-0732">Signal</keyword>
<feature type="domain" description="ABC-2 type transporter transmembrane" evidence="7">
    <location>
        <begin position="1"/>
        <end position="42"/>
    </location>
</feature>
<feature type="domain" description="Plant PDR ABC transporter associated" evidence="8">
    <location>
        <begin position="47"/>
        <end position="110"/>
    </location>
</feature>
<sequence>MLILFSLGGFVLARGDVPDWWIWGYYCSPIMYSMNAISVNEFLGHQWSKLDKNGNETIGVALLKSRGFFPYSYWYWIGAGALVGFILLFNVGYTLALKYLNPMGKPQAIIPVEGDAAALAESTSENNQNTKKGMVLPFEPHSITFDDIKYSVDMPQEMKDQGVGEDKLLLLKGVSGAFRPGVLTALMGVSGAAWLRLPSEVDTEKRKMFVNEVLELVELDTLKDALLCHMPLHRL</sequence>
<evidence type="ECO:0000259" key="7">
    <source>
        <dbReference type="Pfam" id="PF01061"/>
    </source>
</evidence>